<feature type="transmembrane region" description="Helical" evidence="7">
    <location>
        <begin position="252"/>
        <end position="272"/>
    </location>
</feature>
<evidence type="ECO:0000256" key="2">
    <source>
        <dbReference type="ARBA" id="ARBA00022448"/>
    </source>
</evidence>
<dbReference type="GO" id="GO:0022857">
    <property type="term" value="F:transmembrane transporter activity"/>
    <property type="evidence" value="ECO:0007669"/>
    <property type="project" value="InterPro"/>
</dbReference>
<dbReference type="PANTHER" id="PTHR23513:SF11">
    <property type="entry name" value="STAPHYLOFERRIN A TRANSPORTER"/>
    <property type="match status" value="1"/>
</dbReference>
<name>A0A1Z3N7M4_BDEBC</name>
<feature type="transmembrane region" description="Helical" evidence="7">
    <location>
        <begin position="79"/>
        <end position="99"/>
    </location>
</feature>
<feature type="transmembrane region" description="Helical" evidence="7">
    <location>
        <begin position="168"/>
        <end position="189"/>
    </location>
</feature>
<evidence type="ECO:0000256" key="1">
    <source>
        <dbReference type="ARBA" id="ARBA00004651"/>
    </source>
</evidence>
<dbReference type="Gene3D" id="1.20.1250.20">
    <property type="entry name" value="MFS general substrate transporter like domains"/>
    <property type="match status" value="1"/>
</dbReference>
<feature type="transmembrane region" description="Helical" evidence="7">
    <location>
        <begin position="106"/>
        <end position="126"/>
    </location>
</feature>
<feature type="transmembrane region" description="Helical" evidence="7">
    <location>
        <begin position="222"/>
        <end position="240"/>
    </location>
</feature>
<dbReference type="RefSeq" id="WP_088564993.1">
    <property type="nucleotide sequence ID" value="NZ_CP020946.1"/>
</dbReference>
<gene>
    <name evidence="9" type="ORF">B9G79_07665</name>
</gene>
<dbReference type="Pfam" id="PF05977">
    <property type="entry name" value="MFS_3"/>
    <property type="match status" value="1"/>
</dbReference>
<keyword evidence="6 7" id="KW-0472">Membrane</keyword>
<evidence type="ECO:0000256" key="3">
    <source>
        <dbReference type="ARBA" id="ARBA00022475"/>
    </source>
</evidence>
<dbReference type="OrthoDB" id="5288468at2"/>
<evidence type="ECO:0000259" key="8">
    <source>
        <dbReference type="PROSITE" id="PS50850"/>
    </source>
</evidence>
<evidence type="ECO:0000313" key="9">
    <source>
        <dbReference type="EMBL" id="ASD63455.1"/>
    </source>
</evidence>
<feature type="domain" description="Major facilitator superfamily (MFS) profile" evidence="8">
    <location>
        <begin position="13"/>
        <end position="397"/>
    </location>
</feature>
<keyword evidence="5 7" id="KW-1133">Transmembrane helix</keyword>
<dbReference type="InterPro" id="IPR010290">
    <property type="entry name" value="TM_effector"/>
</dbReference>
<feature type="transmembrane region" description="Helical" evidence="7">
    <location>
        <begin position="138"/>
        <end position="156"/>
    </location>
</feature>
<reference evidence="9 10" key="1">
    <citation type="submission" date="2017-04" db="EMBL/GenBank/DDBJ databases">
        <title>Whole genome sequence of Bdellovibrio bacteriovorus strain SSB218315.</title>
        <authorList>
            <person name="Oyedara O."/>
            <person name="Rodriguez-Perez M.A."/>
        </authorList>
    </citation>
    <scope>NUCLEOTIDE SEQUENCE [LARGE SCALE GENOMIC DNA]</scope>
    <source>
        <strain evidence="9 10">SSB218315</strain>
    </source>
</reference>
<evidence type="ECO:0000256" key="6">
    <source>
        <dbReference type="ARBA" id="ARBA00023136"/>
    </source>
</evidence>
<accession>A0A1Z3N7M4</accession>
<dbReference type="EMBL" id="CP020946">
    <property type="protein sequence ID" value="ASD63455.1"/>
    <property type="molecule type" value="Genomic_DNA"/>
</dbReference>
<keyword evidence="3" id="KW-1003">Cell membrane</keyword>
<evidence type="ECO:0000256" key="5">
    <source>
        <dbReference type="ARBA" id="ARBA00022989"/>
    </source>
</evidence>
<dbReference type="SUPFAM" id="SSF103473">
    <property type="entry name" value="MFS general substrate transporter"/>
    <property type="match status" value="1"/>
</dbReference>
<dbReference type="CDD" id="cd06173">
    <property type="entry name" value="MFS_MefA_like"/>
    <property type="match status" value="1"/>
</dbReference>
<feature type="transmembrane region" description="Helical" evidence="7">
    <location>
        <begin position="344"/>
        <end position="366"/>
    </location>
</feature>
<feature type="transmembrane region" description="Helical" evidence="7">
    <location>
        <begin position="372"/>
        <end position="392"/>
    </location>
</feature>
<dbReference type="InterPro" id="IPR020846">
    <property type="entry name" value="MFS_dom"/>
</dbReference>
<dbReference type="PROSITE" id="PS50850">
    <property type="entry name" value="MFS"/>
    <property type="match status" value="1"/>
</dbReference>
<dbReference type="AlphaFoldDB" id="A0A1Z3N7M4"/>
<keyword evidence="4 7" id="KW-0812">Transmembrane</keyword>
<keyword evidence="2" id="KW-0813">Transport</keyword>
<dbReference type="Proteomes" id="UP000197003">
    <property type="component" value="Chromosome"/>
</dbReference>
<protein>
    <submittedName>
        <fullName evidence="9">MFS transporter</fullName>
    </submittedName>
</protein>
<feature type="transmembrane region" description="Helical" evidence="7">
    <location>
        <begin position="47"/>
        <end position="67"/>
    </location>
</feature>
<comment type="subcellular location">
    <subcellularLocation>
        <location evidence="1">Cell membrane</location>
        <topology evidence="1">Multi-pass membrane protein</topology>
    </subcellularLocation>
</comment>
<sequence length="398" mass="43111">MNESVWSPMKISIYRSFWICAFVSNLGTWIQDVAASWVMTHLSTSPLIISLLSFTGSLPVLFFSIPSGYLSDLGHRRKLLLFAQGLMCFAAGLLAYLVWTEQVTEVSLLGLSLIMGVGFALSNPAFQSVLTDLVPHPMQAQAVLVYYMGINITRVLGPTLGGGILSGFGPSSAFVVNSVSYLGLILFFWKWPVPQSVETQKLKVRIQESDWKPLLSLHNMKLWVEIFLVTFFASSLWALYPTRGRIELQLSSLQYGSLLGFLGLGACVSAFLSGKIMHPDRTQKSLAGSYVIYAVGILLLGLAPGYLLMCAAMFCGGVGWLVLSTLMNMSSRQITGASQLKATMLGVFLAVFYAGMALGAISWGAVARVGSTSVALIMASVGLGLIGFYKGLKDFTRV</sequence>
<dbReference type="PANTHER" id="PTHR23513">
    <property type="entry name" value="INTEGRAL MEMBRANE EFFLUX PROTEIN-RELATED"/>
    <property type="match status" value="1"/>
</dbReference>
<feature type="transmembrane region" description="Helical" evidence="7">
    <location>
        <begin position="292"/>
        <end position="323"/>
    </location>
</feature>
<evidence type="ECO:0000256" key="7">
    <source>
        <dbReference type="SAM" id="Phobius"/>
    </source>
</evidence>
<evidence type="ECO:0000313" key="10">
    <source>
        <dbReference type="Proteomes" id="UP000197003"/>
    </source>
</evidence>
<dbReference type="GO" id="GO:0005886">
    <property type="term" value="C:plasma membrane"/>
    <property type="evidence" value="ECO:0007669"/>
    <property type="project" value="UniProtKB-SubCell"/>
</dbReference>
<organism evidence="9 10">
    <name type="scientific">Bdellovibrio bacteriovorus</name>
    <dbReference type="NCBI Taxonomy" id="959"/>
    <lineage>
        <taxon>Bacteria</taxon>
        <taxon>Pseudomonadati</taxon>
        <taxon>Bdellovibrionota</taxon>
        <taxon>Bdellovibrionia</taxon>
        <taxon>Bdellovibrionales</taxon>
        <taxon>Pseudobdellovibrionaceae</taxon>
        <taxon>Bdellovibrio</taxon>
    </lineage>
</organism>
<dbReference type="InterPro" id="IPR036259">
    <property type="entry name" value="MFS_trans_sf"/>
</dbReference>
<proteinExistence type="predicted"/>
<evidence type="ECO:0000256" key="4">
    <source>
        <dbReference type="ARBA" id="ARBA00022692"/>
    </source>
</evidence>
<feature type="transmembrane region" description="Helical" evidence="7">
    <location>
        <begin position="12"/>
        <end position="35"/>
    </location>
</feature>